<gene>
    <name evidence="1" type="ORF">P106B_52</name>
</gene>
<dbReference type="Proteomes" id="UP000019367">
    <property type="component" value="Segment"/>
</dbReference>
<dbReference type="OrthoDB" id="3062at10239"/>
<dbReference type="EMBL" id="KF977490">
    <property type="protein sequence ID" value="AHJ10735.1"/>
    <property type="molecule type" value="Genomic_DNA"/>
</dbReference>
<evidence type="ECO:0000313" key="1">
    <source>
        <dbReference type="EMBL" id="AHJ10735.1"/>
    </source>
</evidence>
<protein>
    <submittedName>
        <fullName evidence="1">Uncharacterized protein</fullName>
    </submittedName>
</protein>
<reference evidence="1 2" key="1">
    <citation type="journal article" date="2015" name="Microbiology">
        <title>Genomic and phenotypic characterization of Rhizobium gallicum phage vB_RglS_P106B.</title>
        <authorList>
            <person name="Halmillawewa A.P."/>
            <person name="Restrepo-Cordoba M."/>
            <person name="Yost C.K."/>
            <person name="Hynes M.F."/>
        </authorList>
    </citation>
    <scope>NUCLEOTIDE SEQUENCE [LARGE SCALE GENOMIC DNA]</scope>
</reference>
<keyword evidence="2" id="KW-1185">Reference proteome</keyword>
<proteinExistence type="predicted"/>
<evidence type="ECO:0000313" key="2">
    <source>
        <dbReference type="Proteomes" id="UP000019367"/>
    </source>
</evidence>
<organism evidence="1 2">
    <name type="scientific">Rhizobium phage vB_RglS_P106B</name>
    <dbReference type="NCBI Taxonomy" id="1458697"/>
    <lineage>
        <taxon>Viruses</taxon>
        <taxon>Duplodnaviria</taxon>
        <taxon>Heunggongvirae</taxon>
        <taxon>Uroviricota</taxon>
        <taxon>Caudoviricetes</taxon>
        <taxon>Rigallicvirus</taxon>
        <taxon>Rigallicvirus P106B</taxon>
    </lineage>
</organism>
<name>W6E8H1_9CAUD</name>
<dbReference type="InterPro" id="IPR021229">
    <property type="entry name" value="DUF2800"/>
</dbReference>
<accession>W6E8H1</accession>
<dbReference type="Pfam" id="PF10926">
    <property type="entry name" value="DUF2800"/>
    <property type="match status" value="1"/>
</dbReference>
<dbReference type="GeneID" id="18503042"/>
<dbReference type="KEGG" id="vg:18503042"/>
<sequence length="357" mass="40535">MIITDASNLPRFMQCNGNVLLQADPALVEIDTTIREEGNAAHWLASVVFNGQITATEMVDRKAQNGVYITAEMAEHVDAYLSSIRAGEMEWSYSLNGQNWQINGRADHVRYEDLTTLYINDFKYGYTIVEPEMNWTLISHAVGFCVTNDVAPARIVFVIHQPRAPHRDGRVRTWSISYQELLELYQRLNQTLSNPSNMTQTGPHCYKCHAFRSCVARQDAELNAIEACHVAYNANIDNFDLSDRLNEIKRAKALLNQSEKAYEELALHRIVKGEIIKDYTVENELTNRTFKDYVTPDMLDALYGNKGICKRQLPTLKDATAAYGEEVVAELTTRYQKGNKLVRIDANKKGKKLFGSK</sequence>
<dbReference type="RefSeq" id="YP_009005978.1">
    <property type="nucleotide sequence ID" value="NC_023566.1"/>
</dbReference>